<dbReference type="Proteomes" id="UP000095286">
    <property type="component" value="Unplaced"/>
</dbReference>
<reference evidence="2" key="1">
    <citation type="submission" date="2016-11" db="UniProtKB">
        <authorList>
            <consortium name="WormBaseParasite"/>
        </authorList>
    </citation>
    <scope>IDENTIFICATION</scope>
    <source>
        <strain evidence="2">KR3021</strain>
    </source>
</reference>
<dbReference type="WBParaSite" id="RSKR_0000587100.1">
    <property type="protein sequence ID" value="RSKR_0000587100.1"/>
    <property type="gene ID" value="RSKR_0000587100"/>
</dbReference>
<proteinExistence type="predicted"/>
<name>A0AC35U0G2_9BILA</name>
<evidence type="ECO:0000313" key="1">
    <source>
        <dbReference type="Proteomes" id="UP000095286"/>
    </source>
</evidence>
<organism evidence="1 2">
    <name type="scientific">Rhabditophanes sp. KR3021</name>
    <dbReference type="NCBI Taxonomy" id="114890"/>
    <lineage>
        <taxon>Eukaryota</taxon>
        <taxon>Metazoa</taxon>
        <taxon>Ecdysozoa</taxon>
        <taxon>Nematoda</taxon>
        <taxon>Chromadorea</taxon>
        <taxon>Rhabditida</taxon>
        <taxon>Tylenchina</taxon>
        <taxon>Panagrolaimomorpha</taxon>
        <taxon>Strongyloidoidea</taxon>
        <taxon>Alloionematidae</taxon>
        <taxon>Rhabditophanes</taxon>
    </lineage>
</organism>
<protein>
    <submittedName>
        <fullName evidence="2">Conserved secreted protein</fullName>
    </submittedName>
</protein>
<accession>A0AC35U0G2</accession>
<evidence type="ECO:0000313" key="2">
    <source>
        <dbReference type="WBParaSite" id="RSKR_0000587100.1"/>
    </source>
</evidence>
<sequence length="151" mass="17067">MQTKIIVVVLSLAALAYCHGSFNPQYPQHIPSQNTLGNAWGGHSSFPSWNRPGQWNPYQNCQPGHHGHHGHHGHGHNNFGFNFADKYAMDYFNRNGYSVQSAIHFCNGHRHSHIINYSQYLKSYCRKIRQSYGGGAIPTYPKVSTNPQNGF</sequence>